<keyword evidence="3" id="KW-1185">Reference proteome</keyword>
<dbReference type="InterPro" id="IPR053170">
    <property type="entry name" value="Transcription_regulator"/>
</dbReference>
<reference evidence="2 3" key="1">
    <citation type="submission" date="2017-06" db="EMBL/GenBank/DDBJ databases">
        <title>the draft geome sequence of Illustriluteabacillus marina B3227.</title>
        <authorList>
            <person name="He R.-H."/>
            <person name="Du Z.-J."/>
        </authorList>
    </citation>
    <scope>NUCLEOTIDE SEQUENCE [LARGE SCALE GENOMIC DNA]</scope>
    <source>
        <strain evidence="2 3">B3227</strain>
    </source>
</reference>
<evidence type="ECO:0000256" key="1">
    <source>
        <dbReference type="SAM" id="Phobius"/>
    </source>
</evidence>
<evidence type="ECO:0008006" key="4">
    <source>
        <dbReference type="Google" id="ProtNLM"/>
    </source>
</evidence>
<dbReference type="RefSeq" id="WP_101332709.1">
    <property type="nucleotide sequence ID" value="NZ_PJNH01000004.1"/>
</dbReference>
<dbReference type="InterPro" id="IPR007404">
    <property type="entry name" value="YdjM-like"/>
</dbReference>
<proteinExistence type="predicted"/>
<feature type="transmembrane region" description="Helical" evidence="1">
    <location>
        <begin position="127"/>
        <end position="150"/>
    </location>
</feature>
<gene>
    <name evidence="2" type="ORF">CEY16_14225</name>
</gene>
<protein>
    <recommendedName>
        <fullName evidence="4">Metal-dependent hydrolase</fullName>
    </recommendedName>
</protein>
<evidence type="ECO:0000313" key="3">
    <source>
        <dbReference type="Proteomes" id="UP000243524"/>
    </source>
</evidence>
<feature type="transmembrane region" description="Helical" evidence="1">
    <location>
        <begin position="93"/>
        <end position="115"/>
    </location>
</feature>
<sequence length="328" mass="38076">MDTATHITMGVAISGLSTLDPAVQQDPALFQAVFIGAIVGSHAPDFDTFFKLKDNATYIRHHRGSSHSPLAVLIWSFIVSLPIFAFFSDVSYLHLWLWVLLAVCLHVFVDIFNAYGTQALKPFTHKWIAIGFISTFDPYIFFLLVVGILAWLLGAAPAYTFLTIFFILFLYYIKRYLDKREMVKILNEYFDDVEKVVTQPTIRHNIWRIAIVTKKEFYVAVYDHGHIDIKDTFLRRELPDTTEMNAALQDKNVQAFLNFSPVYRYEIDRYDDYTEVRFIDLRYRSQGHYPFVAVVTLDKFYNIITSYTGWVYSEGKLQKKLESSEENA</sequence>
<dbReference type="Proteomes" id="UP000243524">
    <property type="component" value="Unassembled WGS sequence"/>
</dbReference>
<dbReference type="EMBL" id="PJNH01000004">
    <property type="protein sequence ID" value="PKR76959.1"/>
    <property type="molecule type" value="Genomic_DNA"/>
</dbReference>
<keyword evidence="1" id="KW-0812">Transmembrane</keyword>
<dbReference type="PANTHER" id="PTHR40031">
    <property type="entry name" value="HYPOTHETICAL MEMBRANE SPANNING PROTEIN"/>
    <property type="match status" value="1"/>
</dbReference>
<accession>A0A2I0QRL7</accession>
<comment type="caution">
    <text evidence="2">The sequence shown here is derived from an EMBL/GenBank/DDBJ whole genome shotgun (WGS) entry which is preliminary data.</text>
</comment>
<feature type="transmembrane region" description="Helical" evidence="1">
    <location>
        <begin position="156"/>
        <end position="173"/>
    </location>
</feature>
<name>A0A2I0QRL7_9BACI</name>
<dbReference type="Pfam" id="PF04307">
    <property type="entry name" value="YdjM"/>
    <property type="match status" value="1"/>
</dbReference>
<dbReference type="PANTHER" id="PTHR40031:SF1">
    <property type="entry name" value="MEMBRANE-BOUND METAL-DEPENDENT HYDROLASE"/>
    <property type="match status" value="1"/>
</dbReference>
<dbReference type="OrthoDB" id="110250at2"/>
<evidence type="ECO:0000313" key="2">
    <source>
        <dbReference type="EMBL" id="PKR76959.1"/>
    </source>
</evidence>
<keyword evidence="1" id="KW-0472">Membrane</keyword>
<dbReference type="AlphaFoldDB" id="A0A2I0QRL7"/>
<organism evidence="2 3">
    <name type="scientific">Halalkalibacillus sediminis</name>
    <dbReference type="NCBI Taxonomy" id="2018042"/>
    <lineage>
        <taxon>Bacteria</taxon>
        <taxon>Bacillati</taxon>
        <taxon>Bacillota</taxon>
        <taxon>Bacilli</taxon>
        <taxon>Bacillales</taxon>
        <taxon>Bacillaceae</taxon>
        <taxon>Halalkalibacillus</taxon>
    </lineage>
</organism>
<keyword evidence="1" id="KW-1133">Transmembrane helix</keyword>
<feature type="transmembrane region" description="Helical" evidence="1">
    <location>
        <begin position="70"/>
        <end position="87"/>
    </location>
</feature>